<evidence type="ECO:0000313" key="1">
    <source>
        <dbReference type="EMBL" id="PYF11822.1"/>
    </source>
</evidence>
<gene>
    <name evidence="1" type="ORF">C8J30_102132</name>
</gene>
<dbReference type="EMBL" id="QJTK01000002">
    <property type="protein sequence ID" value="PYF11822.1"/>
    <property type="molecule type" value="Genomic_DNA"/>
</dbReference>
<organism evidence="1 2">
    <name type="scientific">Rhodobacter viridis</name>
    <dbReference type="NCBI Taxonomy" id="1054202"/>
    <lineage>
        <taxon>Bacteria</taxon>
        <taxon>Pseudomonadati</taxon>
        <taxon>Pseudomonadota</taxon>
        <taxon>Alphaproteobacteria</taxon>
        <taxon>Rhodobacterales</taxon>
        <taxon>Rhodobacter group</taxon>
        <taxon>Rhodobacter</taxon>
    </lineage>
</organism>
<sequence length="123" mass="13741">MMGAGLAPVQGSDDPGLTLSCLPQTAEVAKVCALMRDVIAAGRPDHAVQMVDAEMHPETMIAVRLNVEEIKKDALAVHLEWRQPAQDWQRGETRVLTVMDRDLNERMITWFFETLWAESPGAR</sequence>
<protein>
    <submittedName>
        <fullName evidence="1">Uncharacterized protein</fullName>
    </submittedName>
</protein>
<dbReference type="AlphaFoldDB" id="A0A318U1I8"/>
<name>A0A318U1I8_9RHOB</name>
<evidence type="ECO:0000313" key="2">
    <source>
        <dbReference type="Proteomes" id="UP000247727"/>
    </source>
</evidence>
<reference evidence="1 2" key="1">
    <citation type="submission" date="2018-06" db="EMBL/GenBank/DDBJ databases">
        <title>Genomic Encyclopedia of Type Strains, Phase III (KMG-III): the genomes of soil and plant-associated and newly described type strains.</title>
        <authorList>
            <person name="Whitman W."/>
        </authorList>
    </citation>
    <scope>NUCLEOTIDE SEQUENCE [LARGE SCALE GENOMIC DNA]</scope>
    <source>
        <strain evidence="1 2">JA737</strain>
    </source>
</reference>
<accession>A0A318U1I8</accession>
<dbReference type="Proteomes" id="UP000247727">
    <property type="component" value="Unassembled WGS sequence"/>
</dbReference>
<keyword evidence="2" id="KW-1185">Reference proteome</keyword>
<proteinExistence type="predicted"/>
<comment type="caution">
    <text evidence="1">The sequence shown here is derived from an EMBL/GenBank/DDBJ whole genome shotgun (WGS) entry which is preliminary data.</text>
</comment>